<organism evidence="3 4">
    <name type="scientific">Stylosanthes scabra</name>
    <dbReference type="NCBI Taxonomy" id="79078"/>
    <lineage>
        <taxon>Eukaryota</taxon>
        <taxon>Viridiplantae</taxon>
        <taxon>Streptophyta</taxon>
        <taxon>Embryophyta</taxon>
        <taxon>Tracheophyta</taxon>
        <taxon>Spermatophyta</taxon>
        <taxon>Magnoliopsida</taxon>
        <taxon>eudicotyledons</taxon>
        <taxon>Gunneridae</taxon>
        <taxon>Pentapetalae</taxon>
        <taxon>rosids</taxon>
        <taxon>fabids</taxon>
        <taxon>Fabales</taxon>
        <taxon>Fabaceae</taxon>
        <taxon>Papilionoideae</taxon>
        <taxon>50 kb inversion clade</taxon>
        <taxon>dalbergioids sensu lato</taxon>
        <taxon>Dalbergieae</taxon>
        <taxon>Pterocarpus clade</taxon>
        <taxon>Stylosanthes</taxon>
    </lineage>
</organism>
<proteinExistence type="predicted"/>
<dbReference type="EMBL" id="JASCZI010121207">
    <property type="protein sequence ID" value="MED6160541.1"/>
    <property type="molecule type" value="Genomic_DNA"/>
</dbReference>
<name>A0ABU6UK62_9FABA</name>
<keyword evidence="4" id="KW-1185">Reference proteome</keyword>
<comment type="caution">
    <text evidence="3">The sequence shown here is derived from an EMBL/GenBank/DDBJ whole genome shotgun (WGS) entry which is preliminary data.</text>
</comment>
<evidence type="ECO:0000313" key="3">
    <source>
        <dbReference type="EMBL" id="MED6160541.1"/>
    </source>
</evidence>
<sequence length="586" mass="65843">MGKKKSFQEVKVLRPLDAAETRLYGWVEKAVLTQPSVVESDSLLEFRRNYLLMEDSEAEGDYVLEAAGPSDRVPFRAGEEGPHFLWVQLHLNRWGFILAFEKVCLYYGFRPTIRLFFYIYDVHLPPGGYGYISFRARQGRKLFDSYEDSIQEFKWHYFKVLAASGKRAFWLNYENKPFPWVYWNPEVKDFVVYNLEPLEMAAFKFLVSLPSGLPKRNKFTCRFILDGSDAEVGKYLDGLLDVKMKRTKLDTLVARMADPSMGPRAVLPTGSPSATATAAAAAAASTSTVAGTSTSAVAGPPRVESSIQVPPASTASETHKAKKQSSKRERTKVVDLEGEEGLKEDPAADLQRQRRRKKPKVDLLKVAFPEDFNFRKALNAGLTSVPVREALTKMPPEQLLGESYHLHAKSLACLQVGVETSLAAKIKLEKELSAALDQIEILKGERDSALSYLPFKEKVDTLKDELSEKFLEHESALEQIAQLEEDNRVLKAHFESSQLSLETERKWAVATEGQVGSLATSLKTCQTDLSKATEAFEYWRSEWRTLGSDDRDVPRDFGHMFGPSLASLSWRGFLCHNPEVPMGSEG</sequence>
<reference evidence="3 4" key="1">
    <citation type="journal article" date="2023" name="Plants (Basel)">
        <title>Bridging the Gap: Combining Genomics and Transcriptomics Approaches to Understand Stylosanthes scabra, an Orphan Legume from the Brazilian Caatinga.</title>
        <authorList>
            <person name="Ferreira-Neto J.R.C."/>
            <person name="da Silva M.D."/>
            <person name="Binneck E."/>
            <person name="de Melo N.F."/>
            <person name="da Silva R.H."/>
            <person name="de Melo A.L.T.M."/>
            <person name="Pandolfi V."/>
            <person name="Bustamante F.O."/>
            <person name="Brasileiro-Vidal A.C."/>
            <person name="Benko-Iseppon A.M."/>
        </authorList>
    </citation>
    <scope>NUCLEOTIDE SEQUENCE [LARGE SCALE GENOMIC DNA]</scope>
    <source>
        <tissue evidence="3">Leaves</tissue>
    </source>
</reference>
<feature type="compositionally biased region" description="Basic and acidic residues" evidence="2">
    <location>
        <begin position="326"/>
        <end position="346"/>
    </location>
</feature>
<evidence type="ECO:0008006" key="5">
    <source>
        <dbReference type="Google" id="ProtNLM"/>
    </source>
</evidence>
<feature type="compositionally biased region" description="Polar residues" evidence="2">
    <location>
        <begin position="305"/>
        <end position="316"/>
    </location>
</feature>
<evidence type="ECO:0000256" key="2">
    <source>
        <dbReference type="SAM" id="MobiDB-lite"/>
    </source>
</evidence>
<protein>
    <recommendedName>
        <fullName evidence="5">Transposase (Putative), gypsy type</fullName>
    </recommendedName>
</protein>
<feature type="region of interest" description="Disordered" evidence="2">
    <location>
        <begin position="292"/>
        <end position="356"/>
    </location>
</feature>
<feature type="coiled-coil region" evidence="1">
    <location>
        <begin position="425"/>
        <end position="493"/>
    </location>
</feature>
<accession>A0ABU6UK62</accession>
<gene>
    <name evidence="3" type="ORF">PIB30_052314</name>
</gene>
<dbReference type="Proteomes" id="UP001341840">
    <property type="component" value="Unassembled WGS sequence"/>
</dbReference>
<evidence type="ECO:0000256" key="1">
    <source>
        <dbReference type="SAM" id="Coils"/>
    </source>
</evidence>
<evidence type="ECO:0000313" key="4">
    <source>
        <dbReference type="Proteomes" id="UP001341840"/>
    </source>
</evidence>
<keyword evidence="1" id="KW-0175">Coiled coil</keyword>